<dbReference type="Pfam" id="PF16187">
    <property type="entry name" value="Peptidase_M16_M"/>
    <property type="match status" value="1"/>
</dbReference>
<dbReference type="GO" id="GO:0005829">
    <property type="term" value="C:cytosol"/>
    <property type="evidence" value="ECO:0007669"/>
    <property type="project" value="TreeGrafter"/>
</dbReference>
<keyword evidence="5" id="KW-0862">Zinc</keyword>
<dbReference type="GO" id="GO:0004222">
    <property type="term" value="F:metalloendopeptidase activity"/>
    <property type="evidence" value="ECO:0007669"/>
    <property type="project" value="TreeGrafter"/>
</dbReference>
<evidence type="ECO:0000256" key="4">
    <source>
        <dbReference type="ARBA" id="ARBA00022801"/>
    </source>
</evidence>
<evidence type="ECO:0000313" key="9">
    <source>
        <dbReference type="EMBL" id="JAG41910.1"/>
    </source>
</evidence>
<gene>
    <name evidence="9" type="primary">Ide_8</name>
    <name evidence="9" type="ORF">CM83_99424</name>
</gene>
<evidence type="ECO:0000256" key="1">
    <source>
        <dbReference type="ARBA" id="ARBA00007261"/>
    </source>
</evidence>
<dbReference type="GO" id="GO:0051603">
    <property type="term" value="P:proteolysis involved in protein catabolic process"/>
    <property type="evidence" value="ECO:0007669"/>
    <property type="project" value="TreeGrafter"/>
</dbReference>
<dbReference type="GO" id="GO:0043171">
    <property type="term" value="P:peptide catabolic process"/>
    <property type="evidence" value="ECO:0007669"/>
    <property type="project" value="TreeGrafter"/>
</dbReference>
<dbReference type="PANTHER" id="PTHR43690">
    <property type="entry name" value="NARDILYSIN"/>
    <property type="match status" value="1"/>
</dbReference>
<evidence type="ECO:0000256" key="5">
    <source>
        <dbReference type="ARBA" id="ARBA00022833"/>
    </source>
</evidence>
<dbReference type="EMBL" id="GBHO01001694">
    <property type="protein sequence ID" value="JAG41910.1"/>
    <property type="molecule type" value="Transcribed_RNA"/>
</dbReference>
<dbReference type="AlphaFoldDB" id="A0A0A9ZHP7"/>
<feature type="domain" description="Peptidase M16 middle/third" evidence="8">
    <location>
        <begin position="81"/>
        <end position="361"/>
    </location>
</feature>
<dbReference type="PANTHER" id="PTHR43690:SF18">
    <property type="entry name" value="INSULIN-DEGRADING ENZYME-RELATED"/>
    <property type="match status" value="1"/>
</dbReference>
<dbReference type="InterPro" id="IPR050626">
    <property type="entry name" value="Peptidase_M16"/>
</dbReference>
<accession>A0A0A9ZHP7</accession>
<organism evidence="9">
    <name type="scientific">Lygus hesperus</name>
    <name type="common">Western plant bug</name>
    <dbReference type="NCBI Taxonomy" id="30085"/>
    <lineage>
        <taxon>Eukaryota</taxon>
        <taxon>Metazoa</taxon>
        <taxon>Ecdysozoa</taxon>
        <taxon>Arthropoda</taxon>
        <taxon>Hexapoda</taxon>
        <taxon>Insecta</taxon>
        <taxon>Pterygota</taxon>
        <taxon>Neoptera</taxon>
        <taxon>Paraneoptera</taxon>
        <taxon>Hemiptera</taxon>
        <taxon>Heteroptera</taxon>
        <taxon>Panheteroptera</taxon>
        <taxon>Cimicomorpha</taxon>
        <taxon>Miridae</taxon>
        <taxon>Mirini</taxon>
        <taxon>Lygus</taxon>
    </lineage>
</organism>
<dbReference type="InterPro" id="IPR032632">
    <property type="entry name" value="Peptidase_M16_M"/>
</dbReference>
<sequence length="669" mass="78337">KGSLYSVFRGNFWIDGKIEAGLQVITKQIGKFYIRLRVTEEGLAKYEEIIGIVFQYLNMLRAKGPQQWIFDECAKIAEVNFEFKEKPNPQVTAITLSEKLMTVPYEDILISDYKLKEWNPRVINDLLNHLTPNNVRIRLVGRKFENMLHDEDPVYGVKYKLEKINQSLLSQWNSDAIRKDLSLPETNFMIPNDFTLVARDYSASPKPTIVFESKVSRLWYLLDNHYLLPKACYSTIFYMPCCYESPSASNLTFLILSTMEDMAIQENWHADVAGMSLKIEKTKFGFQFLMAGFSQRILSYVTSVLKIGANLNFTTQELNMRKEILRRMLTNKEFDTPVMQSDYYLRMLTNEKKWTTEEIIESIDSITLHSLENFYNKMTAESFTEGLIYGNITKKEAEECWLRRQDILPRPPVPLSNNQMRADREVVFPLNVNLLYRKMEEVHTSSCTTVYFHLGPYSIFSAAIAELFYQYIKEPVFSVLRTKEQLAYKVYRGIDRTCSCLGLYIRLLTERHPRLVDDRIERLLNVMGTNLEELTESELETHKRSLINEKQTECKKMTQKNEEMLLEIRNRHYLFDRKEKEISVIRSLTKLNLLEFYNDYIKPSGSRRRRLSIFILSSAGEYGAPVYIEDSNSINYEDIKDIVQFKNSCYTFPLLYVTNPGSLADVEFR</sequence>
<evidence type="ECO:0000259" key="7">
    <source>
        <dbReference type="Pfam" id="PF05193"/>
    </source>
</evidence>
<keyword evidence="3" id="KW-0479">Metal-binding</keyword>
<dbReference type="Gene3D" id="3.30.830.10">
    <property type="entry name" value="Metalloenzyme, LuxS/M16 peptidase-like"/>
    <property type="match status" value="3"/>
</dbReference>
<dbReference type="SUPFAM" id="SSF63411">
    <property type="entry name" value="LuxS/MPP-like metallohydrolase"/>
    <property type="match status" value="3"/>
</dbReference>
<feature type="domain" description="Peptidase M16 C-terminal" evidence="7">
    <location>
        <begin position="365"/>
        <end position="546"/>
    </location>
</feature>
<evidence type="ECO:0000256" key="6">
    <source>
        <dbReference type="ARBA" id="ARBA00023049"/>
    </source>
</evidence>
<comment type="similarity">
    <text evidence="1">Belongs to the peptidase M16 family.</text>
</comment>
<dbReference type="InterPro" id="IPR011249">
    <property type="entry name" value="Metalloenz_LuxS/M16"/>
</dbReference>
<keyword evidence="6" id="KW-0482">Metalloprotease</keyword>
<protein>
    <submittedName>
        <fullName evidence="9">Insulin-degrading enzyme</fullName>
    </submittedName>
</protein>
<dbReference type="FunFam" id="3.30.830.10:FF:000005">
    <property type="entry name" value="nardilysin isoform X1"/>
    <property type="match status" value="1"/>
</dbReference>
<feature type="non-terminal residue" evidence="9">
    <location>
        <position position="1"/>
    </location>
</feature>
<keyword evidence="4" id="KW-0378">Hydrolase</keyword>
<evidence type="ECO:0000256" key="2">
    <source>
        <dbReference type="ARBA" id="ARBA00022670"/>
    </source>
</evidence>
<dbReference type="InterPro" id="IPR007863">
    <property type="entry name" value="Peptidase_M16_C"/>
</dbReference>
<dbReference type="GO" id="GO:0005739">
    <property type="term" value="C:mitochondrion"/>
    <property type="evidence" value="ECO:0007669"/>
    <property type="project" value="TreeGrafter"/>
</dbReference>
<proteinExistence type="inferred from homology"/>
<dbReference type="GO" id="GO:0046872">
    <property type="term" value="F:metal ion binding"/>
    <property type="evidence" value="ECO:0007669"/>
    <property type="project" value="UniProtKB-KW"/>
</dbReference>
<evidence type="ECO:0000259" key="8">
    <source>
        <dbReference type="Pfam" id="PF16187"/>
    </source>
</evidence>
<name>A0A0A9ZHP7_LYGHE</name>
<reference evidence="9" key="1">
    <citation type="journal article" date="2014" name="PLoS ONE">
        <title>Transcriptome-Based Identification of ABC Transporters in the Western Tarnished Plant Bug Lygus hesperus.</title>
        <authorList>
            <person name="Hull J.J."/>
            <person name="Chaney K."/>
            <person name="Geib S.M."/>
            <person name="Fabrick J.A."/>
            <person name="Brent C.S."/>
            <person name="Walsh D."/>
            <person name="Lavine L.C."/>
        </authorList>
    </citation>
    <scope>NUCLEOTIDE SEQUENCE</scope>
</reference>
<reference evidence="9" key="2">
    <citation type="submission" date="2014-07" db="EMBL/GenBank/DDBJ databases">
        <authorList>
            <person name="Hull J."/>
        </authorList>
    </citation>
    <scope>NUCLEOTIDE SEQUENCE</scope>
</reference>
<evidence type="ECO:0000256" key="3">
    <source>
        <dbReference type="ARBA" id="ARBA00022723"/>
    </source>
</evidence>
<dbReference type="Pfam" id="PF05193">
    <property type="entry name" value="Peptidase_M16_C"/>
    <property type="match status" value="1"/>
</dbReference>
<keyword evidence="2" id="KW-0645">Protease</keyword>